<evidence type="ECO:0000256" key="1">
    <source>
        <dbReference type="ARBA" id="ARBA00010098"/>
    </source>
</evidence>
<dbReference type="GO" id="GO:0001042">
    <property type="term" value="F:RNA polymerase I core binding"/>
    <property type="evidence" value="ECO:0007669"/>
    <property type="project" value="TreeGrafter"/>
</dbReference>
<dbReference type="GO" id="GO:0001181">
    <property type="term" value="F:RNA polymerase I general transcription initiation factor activity"/>
    <property type="evidence" value="ECO:0007669"/>
    <property type="project" value="InterPro"/>
</dbReference>
<reference evidence="2 3" key="1">
    <citation type="submission" date="2023-12" db="EMBL/GenBank/DDBJ databases">
        <title>A high-quality genome assembly for Dillenia turbinata (Dilleniales).</title>
        <authorList>
            <person name="Chanderbali A."/>
        </authorList>
    </citation>
    <scope>NUCLEOTIDE SEQUENCE [LARGE SCALE GENOMIC DNA]</scope>
    <source>
        <strain evidence="2">LSX21</strain>
        <tissue evidence="2">Leaf</tissue>
    </source>
</reference>
<dbReference type="EMBL" id="JBAMMX010000009">
    <property type="protein sequence ID" value="KAK6933126.1"/>
    <property type="molecule type" value="Genomic_DNA"/>
</dbReference>
<evidence type="ECO:0000313" key="2">
    <source>
        <dbReference type="EMBL" id="KAK6933126.1"/>
    </source>
</evidence>
<dbReference type="PANTHER" id="PTHR12790">
    <property type="entry name" value="TRANSCRIPTION INITIATION FACTOR IA RRN3"/>
    <property type="match status" value="1"/>
</dbReference>
<dbReference type="SUPFAM" id="SSF48371">
    <property type="entry name" value="ARM repeat"/>
    <property type="match status" value="1"/>
</dbReference>
<dbReference type="InterPro" id="IPR007991">
    <property type="entry name" value="RNA_pol_I_trans_ini_fac_RRN3"/>
</dbReference>
<organism evidence="2 3">
    <name type="scientific">Dillenia turbinata</name>
    <dbReference type="NCBI Taxonomy" id="194707"/>
    <lineage>
        <taxon>Eukaryota</taxon>
        <taxon>Viridiplantae</taxon>
        <taxon>Streptophyta</taxon>
        <taxon>Embryophyta</taxon>
        <taxon>Tracheophyta</taxon>
        <taxon>Spermatophyta</taxon>
        <taxon>Magnoliopsida</taxon>
        <taxon>eudicotyledons</taxon>
        <taxon>Gunneridae</taxon>
        <taxon>Pentapetalae</taxon>
        <taxon>Dilleniales</taxon>
        <taxon>Dilleniaceae</taxon>
        <taxon>Dillenia</taxon>
    </lineage>
</organism>
<evidence type="ECO:0000313" key="3">
    <source>
        <dbReference type="Proteomes" id="UP001370490"/>
    </source>
</evidence>
<gene>
    <name evidence="2" type="ORF">RJ641_036020</name>
</gene>
<sequence>MGAETLADMNEIVYSDSDLVRTIRDVLVAALSGKRNLYDELIGKMHQHEGRLSPDEVALIVASLKGLSGAVSCIDEVHHQSLLNCIFRMSMWNYEPEVMDALVEFLLSLAVSYGTRLDECLEMLVSNFMPPIHFLKKLEDPLRRDGALARKDEVLSRVHLALKDITDLVPLAPLRLWSIVKEKMPHMWKNVPIAHYVENVFRLESGAIGHLVGRQSLVAMVMDRLIDLDVEIRWEDILQEDCNKGVFNIELDDMDEAFDDDGDDFEQPGGPSTRKSLGKNAIAEKLDSLMVLTFEHLKSCADSARLSEVFDALLQSFEKTVLTAYKSKFAQFVIFYSCSLDPENCGVRFAALLTDIFLNPSSLPQKRMSAVAYLASYLSRGKFVPTSLVFSILQRLEYWCLEYCEVRSGDVNPEAHKVFYSGCQAIMYTLCFRMRSLMGVPHLDGERLLRAIEPILKHPLNPLRVCLPSIVNEFLRQAKAAHLFTISDTFIFDDLLESELSIAFGGPDRLDMFFPFDPCLLKQSDRYIRPNYVFWSMVRITYDDEDGSTDDEDAQVFVEQNGEYMEDGAAAMSFEENGFEIGRLDYSLDKMSITPKNTLRSRFEGQVVPQMQMPSRIRPSTSPESL</sequence>
<dbReference type="PANTHER" id="PTHR12790:SF0">
    <property type="entry name" value="RNA POLYMERASE I-SPECIFIC TRANSCRIPTION INITIATION FACTOR RRN3-RELATED"/>
    <property type="match status" value="1"/>
</dbReference>
<accession>A0AAN8VNE6</accession>
<dbReference type="Pfam" id="PF05327">
    <property type="entry name" value="RRN3"/>
    <property type="match status" value="1"/>
</dbReference>
<name>A0AAN8VNE6_9MAGN</name>
<dbReference type="GO" id="GO:0003743">
    <property type="term" value="F:translation initiation factor activity"/>
    <property type="evidence" value="ECO:0007669"/>
    <property type="project" value="UniProtKB-KW"/>
</dbReference>
<protein>
    <submittedName>
        <fullName evidence="2">RNA polymerase I specific transcription initiation factor RRN3</fullName>
    </submittedName>
</protein>
<dbReference type="GO" id="GO:0006361">
    <property type="term" value="P:transcription initiation at RNA polymerase I promoter"/>
    <property type="evidence" value="ECO:0007669"/>
    <property type="project" value="InterPro"/>
</dbReference>
<dbReference type="InterPro" id="IPR016024">
    <property type="entry name" value="ARM-type_fold"/>
</dbReference>
<comment type="caution">
    <text evidence="2">The sequence shown here is derived from an EMBL/GenBank/DDBJ whole genome shotgun (WGS) entry which is preliminary data.</text>
</comment>
<dbReference type="GO" id="GO:0005634">
    <property type="term" value="C:nucleus"/>
    <property type="evidence" value="ECO:0007669"/>
    <property type="project" value="TreeGrafter"/>
</dbReference>
<proteinExistence type="inferred from homology"/>
<keyword evidence="3" id="KW-1185">Reference proteome</keyword>
<dbReference type="Proteomes" id="UP001370490">
    <property type="component" value="Unassembled WGS sequence"/>
</dbReference>
<keyword evidence="2" id="KW-0396">Initiation factor</keyword>
<dbReference type="AlphaFoldDB" id="A0AAN8VNE6"/>
<keyword evidence="2" id="KW-0648">Protein biosynthesis</keyword>
<comment type="similarity">
    <text evidence="1">Belongs to the RRN3 family.</text>
</comment>